<evidence type="ECO:0000313" key="3">
    <source>
        <dbReference type="Proteomes" id="UP001364617"/>
    </source>
</evidence>
<feature type="region of interest" description="Disordered" evidence="1">
    <location>
        <begin position="1"/>
        <end position="71"/>
    </location>
</feature>
<sequence length="71" mass="7677">MSKRPKPSGAQGRKKRREEEEKRKKDRDALLKYLNPVPANPGPPVADISISAPPSDSASSTSLPSTSAMFL</sequence>
<feature type="compositionally biased region" description="Basic and acidic residues" evidence="1">
    <location>
        <begin position="17"/>
        <end position="30"/>
    </location>
</feature>
<dbReference type="EMBL" id="JAYKXH010000021">
    <property type="protein sequence ID" value="KAK7130293.1"/>
    <property type="molecule type" value="Genomic_DNA"/>
</dbReference>
<evidence type="ECO:0000313" key="2">
    <source>
        <dbReference type="EMBL" id="KAK7130293.1"/>
    </source>
</evidence>
<dbReference type="AlphaFoldDB" id="A0AAN9CED4"/>
<dbReference type="Proteomes" id="UP001364617">
    <property type="component" value="Unassembled WGS sequence"/>
</dbReference>
<gene>
    <name evidence="2" type="ORF">R3I93_019808</name>
</gene>
<evidence type="ECO:0000256" key="1">
    <source>
        <dbReference type="SAM" id="MobiDB-lite"/>
    </source>
</evidence>
<comment type="caution">
    <text evidence="2">The sequence shown here is derived from an EMBL/GenBank/DDBJ whole genome shotgun (WGS) entry which is preliminary data.</text>
</comment>
<accession>A0AAN9CED4</accession>
<reference evidence="2 3" key="1">
    <citation type="submission" date="2024-02" db="EMBL/GenBank/DDBJ databases">
        <title>Chromosome-level genome assembly of the Eurasian Minnow (Phoxinus phoxinus).</title>
        <authorList>
            <person name="Oriowo T.O."/>
            <person name="Martin S."/>
            <person name="Stange M."/>
            <person name="Chrysostomakis Y."/>
            <person name="Brown T."/>
            <person name="Winkler S."/>
            <person name="Kukowka S."/>
            <person name="Myers E.W."/>
            <person name="Bohne A."/>
        </authorList>
    </citation>
    <scope>NUCLEOTIDE SEQUENCE [LARGE SCALE GENOMIC DNA]</scope>
    <source>
        <strain evidence="2">ZFMK-TIS-60720</strain>
        <tissue evidence="2">Whole Organism</tissue>
    </source>
</reference>
<name>A0AAN9CED4_9TELE</name>
<keyword evidence="3" id="KW-1185">Reference proteome</keyword>
<protein>
    <submittedName>
        <fullName evidence="2">Uncharacterized protein</fullName>
    </submittedName>
</protein>
<organism evidence="2 3">
    <name type="scientific">Phoxinus phoxinus</name>
    <name type="common">Eurasian minnow</name>
    <dbReference type="NCBI Taxonomy" id="58324"/>
    <lineage>
        <taxon>Eukaryota</taxon>
        <taxon>Metazoa</taxon>
        <taxon>Chordata</taxon>
        <taxon>Craniata</taxon>
        <taxon>Vertebrata</taxon>
        <taxon>Euteleostomi</taxon>
        <taxon>Actinopterygii</taxon>
        <taxon>Neopterygii</taxon>
        <taxon>Teleostei</taxon>
        <taxon>Ostariophysi</taxon>
        <taxon>Cypriniformes</taxon>
        <taxon>Leuciscidae</taxon>
        <taxon>Phoxininae</taxon>
        <taxon>Phoxinus</taxon>
    </lineage>
</organism>
<feature type="compositionally biased region" description="Basic residues" evidence="1">
    <location>
        <begin position="1"/>
        <end position="16"/>
    </location>
</feature>
<proteinExistence type="predicted"/>
<feature type="compositionally biased region" description="Low complexity" evidence="1">
    <location>
        <begin position="45"/>
        <end position="71"/>
    </location>
</feature>